<sequence length="10" mass="1218">MLEFHTLSKL</sequence>
<reference evidence="1 2" key="1">
    <citation type="journal article" date="2013" name="PLoS Genet.">
        <title>The genome and development-dependent transcriptomes of Pyronema confluens: a window into fungal evolution.</title>
        <authorList>
            <person name="Traeger S."/>
            <person name="Altegoer F."/>
            <person name="Freitag M."/>
            <person name="Gabaldon T."/>
            <person name="Kempken F."/>
            <person name="Kumar A."/>
            <person name="Marcet-Houben M."/>
            <person name="Poggeler S."/>
            <person name="Stajich J.E."/>
            <person name="Nowrousian M."/>
        </authorList>
    </citation>
    <scope>NUCLEOTIDE SEQUENCE [LARGE SCALE GENOMIC DNA]</scope>
    <source>
        <strain evidence="2">CBS 100304</strain>
        <tissue evidence="1">Vegetative mycelium</tissue>
    </source>
</reference>
<protein>
    <submittedName>
        <fullName evidence="1">Uncharacterized protein</fullName>
    </submittedName>
</protein>
<evidence type="ECO:0000313" key="2">
    <source>
        <dbReference type="Proteomes" id="UP000018144"/>
    </source>
</evidence>
<proteinExistence type="predicted"/>
<dbReference type="Proteomes" id="UP000018144">
    <property type="component" value="Unassembled WGS sequence"/>
</dbReference>
<evidence type="ECO:0000313" key="1">
    <source>
        <dbReference type="EMBL" id="CCX04655.1"/>
    </source>
</evidence>
<gene>
    <name evidence="1" type="ORF">PCON_03257</name>
</gene>
<dbReference type="EMBL" id="HF935213">
    <property type="protein sequence ID" value="CCX04655.1"/>
    <property type="molecule type" value="Genomic_DNA"/>
</dbReference>
<organism evidence="1 2">
    <name type="scientific">Pyronema omphalodes (strain CBS 100304)</name>
    <name type="common">Pyronema confluens</name>
    <dbReference type="NCBI Taxonomy" id="1076935"/>
    <lineage>
        <taxon>Eukaryota</taxon>
        <taxon>Fungi</taxon>
        <taxon>Dikarya</taxon>
        <taxon>Ascomycota</taxon>
        <taxon>Pezizomycotina</taxon>
        <taxon>Pezizomycetes</taxon>
        <taxon>Pezizales</taxon>
        <taxon>Pyronemataceae</taxon>
        <taxon>Pyronema</taxon>
    </lineage>
</organism>
<name>U4L3M3_PYROM</name>
<accession>U4L3M3</accession>
<keyword evidence="2" id="KW-1185">Reference proteome</keyword>